<comment type="function">
    <text evidence="10">Catalyzes the NADPH-dependent reduction of ketopantoate into pantoic acid.</text>
</comment>
<dbReference type="InterPro" id="IPR003710">
    <property type="entry name" value="ApbA"/>
</dbReference>
<keyword evidence="7 10" id="KW-0560">Oxidoreductase</keyword>
<dbReference type="InterPro" id="IPR051402">
    <property type="entry name" value="KPR-Related"/>
</dbReference>
<dbReference type="SUPFAM" id="SSF51735">
    <property type="entry name" value="NAD(P)-binding Rossmann-fold domains"/>
    <property type="match status" value="1"/>
</dbReference>
<feature type="domain" description="Ketopantoate reductase N-terminal" evidence="11">
    <location>
        <begin position="11"/>
        <end position="158"/>
    </location>
</feature>
<dbReference type="GO" id="GO:0015940">
    <property type="term" value="P:pantothenate biosynthetic process"/>
    <property type="evidence" value="ECO:0007669"/>
    <property type="project" value="UniProtKB-UniPathway"/>
</dbReference>
<keyword evidence="14" id="KW-1185">Reference proteome</keyword>
<dbReference type="GO" id="GO:0005737">
    <property type="term" value="C:cytoplasm"/>
    <property type="evidence" value="ECO:0007669"/>
    <property type="project" value="TreeGrafter"/>
</dbReference>
<evidence type="ECO:0000256" key="6">
    <source>
        <dbReference type="ARBA" id="ARBA00022857"/>
    </source>
</evidence>
<protein>
    <recommendedName>
        <fullName evidence="4 10">2-dehydropantoate 2-reductase</fullName>
        <ecNumber evidence="3 10">1.1.1.169</ecNumber>
    </recommendedName>
    <alternativeName>
        <fullName evidence="8 10">Ketopantoate reductase</fullName>
    </alternativeName>
</protein>
<accession>A0A7V7PL00</accession>
<evidence type="ECO:0000313" key="13">
    <source>
        <dbReference type="EMBL" id="KAB0676812.1"/>
    </source>
</evidence>
<dbReference type="Pfam" id="PF08546">
    <property type="entry name" value="ApbA_C"/>
    <property type="match status" value="1"/>
</dbReference>
<dbReference type="EMBL" id="VZDO01000020">
    <property type="protein sequence ID" value="KAB0676812.1"/>
    <property type="molecule type" value="Genomic_DNA"/>
</dbReference>
<evidence type="ECO:0000259" key="12">
    <source>
        <dbReference type="Pfam" id="PF08546"/>
    </source>
</evidence>
<evidence type="ECO:0000256" key="7">
    <source>
        <dbReference type="ARBA" id="ARBA00023002"/>
    </source>
</evidence>
<evidence type="ECO:0000256" key="2">
    <source>
        <dbReference type="ARBA" id="ARBA00007870"/>
    </source>
</evidence>
<evidence type="ECO:0000256" key="5">
    <source>
        <dbReference type="ARBA" id="ARBA00022655"/>
    </source>
</evidence>
<keyword evidence="5 10" id="KW-0566">Pantothenate biosynthesis</keyword>
<dbReference type="Gene3D" id="1.10.1040.10">
    <property type="entry name" value="N-(1-d-carboxylethyl)-l-norvaline Dehydrogenase, domain 2"/>
    <property type="match status" value="1"/>
</dbReference>
<dbReference type="Proteomes" id="UP000432089">
    <property type="component" value="Unassembled WGS sequence"/>
</dbReference>
<dbReference type="Gene3D" id="3.40.50.720">
    <property type="entry name" value="NAD(P)-binding Rossmann-like Domain"/>
    <property type="match status" value="1"/>
</dbReference>
<dbReference type="InterPro" id="IPR013752">
    <property type="entry name" value="KPA_reductase"/>
</dbReference>
<dbReference type="InterPro" id="IPR008927">
    <property type="entry name" value="6-PGluconate_DH-like_C_sf"/>
</dbReference>
<organism evidence="13 14">
    <name type="scientific">Plantimonas leprariae</name>
    <dbReference type="NCBI Taxonomy" id="2615207"/>
    <lineage>
        <taxon>Bacteria</taxon>
        <taxon>Pseudomonadati</taxon>
        <taxon>Pseudomonadota</taxon>
        <taxon>Alphaproteobacteria</taxon>
        <taxon>Hyphomicrobiales</taxon>
        <taxon>Aurantimonadaceae</taxon>
        <taxon>Plantimonas</taxon>
    </lineage>
</organism>
<evidence type="ECO:0000256" key="3">
    <source>
        <dbReference type="ARBA" id="ARBA00013014"/>
    </source>
</evidence>
<dbReference type="AlphaFoldDB" id="A0A7V7PL00"/>
<comment type="similarity">
    <text evidence="2 10">Belongs to the ketopantoate reductase family.</text>
</comment>
<evidence type="ECO:0000313" key="14">
    <source>
        <dbReference type="Proteomes" id="UP000432089"/>
    </source>
</evidence>
<dbReference type="NCBIfam" id="TIGR00745">
    <property type="entry name" value="apbA_panE"/>
    <property type="match status" value="1"/>
</dbReference>
<dbReference type="InterPro" id="IPR036291">
    <property type="entry name" value="NAD(P)-bd_dom_sf"/>
</dbReference>
<keyword evidence="6 10" id="KW-0521">NADP</keyword>
<proteinExistence type="inferred from homology"/>
<evidence type="ECO:0000256" key="8">
    <source>
        <dbReference type="ARBA" id="ARBA00032024"/>
    </source>
</evidence>
<dbReference type="Pfam" id="PF02558">
    <property type="entry name" value="ApbA"/>
    <property type="match status" value="1"/>
</dbReference>
<dbReference type="PANTHER" id="PTHR21708:SF26">
    <property type="entry name" value="2-DEHYDROPANTOATE 2-REDUCTASE"/>
    <property type="match status" value="1"/>
</dbReference>
<dbReference type="PANTHER" id="PTHR21708">
    <property type="entry name" value="PROBABLE 2-DEHYDROPANTOATE 2-REDUCTASE"/>
    <property type="match status" value="1"/>
</dbReference>
<comment type="catalytic activity">
    <reaction evidence="9 10">
        <text>(R)-pantoate + NADP(+) = 2-dehydropantoate + NADPH + H(+)</text>
        <dbReference type="Rhea" id="RHEA:16233"/>
        <dbReference type="ChEBI" id="CHEBI:11561"/>
        <dbReference type="ChEBI" id="CHEBI:15378"/>
        <dbReference type="ChEBI" id="CHEBI:15980"/>
        <dbReference type="ChEBI" id="CHEBI:57783"/>
        <dbReference type="ChEBI" id="CHEBI:58349"/>
        <dbReference type="EC" id="1.1.1.169"/>
    </reaction>
</comment>
<name>A0A7V7PL00_9HYPH</name>
<evidence type="ECO:0000256" key="1">
    <source>
        <dbReference type="ARBA" id="ARBA00004994"/>
    </source>
</evidence>
<evidence type="ECO:0000256" key="10">
    <source>
        <dbReference type="RuleBase" id="RU362068"/>
    </source>
</evidence>
<dbReference type="UniPathway" id="UPA00028">
    <property type="reaction ID" value="UER00004"/>
</dbReference>
<dbReference type="InterPro" id="IPR013328">
    <property type="entry name" value="6PGD_dom2"/>
</dbReference>
<dbReference type="EC" id="1.1.1.169" evidence="3 10"/>
<reference evidence="13 14" key="1">
    <citation type="submission" date="2019-09" db="EMBL/GenBank/DDBJ databases">
        <title>YIM 132180 draft genome.</title>
        <authorList>
            <person name="Zhang K."/>
        </authorList>
    </citation>
    <scope>NUCLEOTIDE SEQUENCE [LARGE SCALE GENOMIC DNA]</scope>
    <source>
        <strain evidence="13 14">YIM 132180</strain>
    </source>
</reference>
<dbReference type="RefSeq" id="WP_150972783.1">
    <property type="nucleotide sequence ID" value="NZ_VZDO01000020.1"/>
</dbReference>
<comment type="caution">
    <text evidence="13">The sequence shown here is derived from an EMBL/GenBank/DDBJ whole genome shotgun (WGS) entry which is preliminary data.</text>
</comment>
<dbReference type="GO" id="GO:0008677">
    <property type="term" value="F:2-dehydropantoate 2-reductase activity"/>
    <property type="evidence" value="ECO:0007669"/>
    <property type="project" value="UniProtKB-EC"/>
</dbReference>
<dbReference type="SUPFAM" id="SSF48179">
    <property type="entry name" value="6-phosphogluconate dehydrogenase C-terminal domain-like"/>
    <property type="match status" value="1"/>
</dbReference>
<evidence type="ECO:0000256" key="9">
    <source>
        <dbReference type="ARBA" id="ARBA00048793"/>
    </source>
</evidence>
<dbReference type="InterPro" id="IPR013332">
    <property type="entry name" value="KPR_N"/>
</dbReference>
<evidence type="ECO:0000256" key="4">
    <source>
        <dbReference type="ARBA" id="ARBA00019465"/>
    </source>
</evidence>
<evidence type="ECO:0000259" key="11">
    <source>
        <dbReference type="Pfam" id="PF02558"/>
    </source>
</evidence>
<gene>
    <name evidence="13" type="ORF">F6X38_19770</name>
</gene>
<comment type="pathway">
    <text evidence="1 10">Cofactor biosynthesis; (R)-pantothenate biosynthesis; (R)-pantoate from 3-methyl-2-oxobutanoate: step 2/2.</text>
</comment>
<sequence>MSAATANEGPILVWGAGAIGGSLGASFIQQGETVVFVDAAAEHVAAIEREGLRIEGPIFEATVGARACSPDELEGTFSRAFLCVKALHTEAAIRQLSSHLAADGFVVSAQNGLNEHAIAEVVGAARTVGCFVNFGADYLEPGVVHLSGRGAVVVGEIDGRRTERIEAIHRLMAGFDPAAVLTDNIWGFLWGKLVYGALLFGTALTDDSIADVLDDRQFRPVLTALGQEVARVAAAEGVRMEAFDGFRPDAFSAEAAPDETAQSFDDMVAHNRRSLKTHSGIWRDLAVRKRKTEAEHQLGPIAATGRRHGVATPLTERLVAMIGEIESGRRPLSRANLAELGGATERSAA</sequence>
<feature type="domain" description="Ketopantoate reductase C-terminal" evidence="12">
    <location>
        <begin position="185"/>
        <end position="326"/>
    </location>
</feature>